<proteinExistence type="predicted"/>
<accession>W1JC12</accession>
<dbReference type="AlphaFoldDB" id="W1JC12"/>
<gene>
    <name evidence="1" type="ORF">XCR1_960028</name>
</gene>
<protein>
    <submittedName>
        <fullName evidence="1">Uncharacterized protein</fullName>
    </submittedName>
</protein>
<evidence type="ECO:0000313" key="2">
    <source>
        <dbReference type="Proteomes" id="UP000019197"/>
    </source>
</evidence>
<organism evidence="1 2">
    <name type="scientific">Xenorhabdus cabanillasii JM26</name>
    <dbReference type="NCBI Taxonomy" id="1427517"/>
    <lineage>
        <taxon>Bacteria</taxon>
        <taxon>Pseudomonadati</taxon>
        <taxon>Pseudomonadota</taxon>
        <taxon>Gammaproteobacteria</taxon>
        <taxon>Enterobacterales</taxon>
        <taxon>Morganellaceae</taxon>
        <taxon>Xenorhabdus</taxon>
    </lineage>
</organism>
<sequence length="205" mass="24001">MTNPSDGLTALSEFLVEFVSTTMSLFELFNYLGSTITFETNDDKDSVYARVWPPFPREYNYERWQDKENRIEVVFEYGFHRYGNGDLPTHYFTLPANHFDPSQSAYIHPVFHVFREGVEVDSFHMQESLISRWDIDDYVDEETNIDQYKNVAFNACASVLGLEERRNILPVLDEFVEKCYPLMSEEEVAEAFRMQPTLALLAKRS</sequence>
<reference evidence="1 2" key="1">
    <citation type="submission" date="2013-11" db="EMBL/GenBank/DDBJ databases">
        <title>Draft genome sequence and annotation of the entomopathogenic bacterium, Xenorhabdus cabanillasi strain JM26.</title>
        <authorList>
            <person name="Gualtieri M."/>
            <person name="Ogier J.C."/>
            <person name="Pages S."/>
            <person name="Givaudan A."/>
            <person name="Gaudriault S."/>
        </authorList>
    </citation>
    <scope>NUCLEOTIDE SEQUENCE [LARGE SCALE GENOMIC DNA]</scope>
    <source>
        <strain evidence="1 2">JM26</strain>
    </source>
</reference>
<comment type="caution">
    <text evidence="1">The sequence shown here is derived from an EMBL/GenBank/DDBJ whole genome shotgun (WGS) entry which is preliminary data.</text>
</comment>
<dbReference type="RefSeq" id="WP_051502648.1">
    <property type="nucleotide sequence ID" value="NZ_CAWLVK010000493.1"/>
</dbReference>
<dbReference type="EMBL" id="CBXE010000493">
    <property type="protein sequence ID" value="CDL87673.1"/>
    <property type="molecule type" value="Genomic_DNA"/>
</dbReference>
<evidence type="ECO:0000313" key="1">
    <source>
        <dbReference type="EMBL" id="CDL87673.1"/>
    </source>
</evidence>
<name>W1JC12_9GAMM</name>
<dbReference type="Proteomes" id="UP000019197">
    <property type="component" value="Unassembled WGS sequence"/>
</dbReference>